<dbReference type="Pfam" id="PF13458">
    <property type="entry name" value="Peripla_BP_6"/>
    <property type="match status" value="1"/>
</dbReference>
<dbReference type="InterPro" id="IPR028082">
    <property type="entry name" value="Peripla_BP_I"/>
</dbReference>
<organism evidence="4 5">
    <name type="scientific">Candidatus Opimibacter skivensis</name>
    <dbReference type="NCBI Taxonomy" id="2982028"/>
    <lineage>
        <taxon>Bacteria</taxon>
        <taxon>Pseudomonadati</taxon>
        <taxon>Bacteroidota</taxon>
        <taxon>Saprospiria</taxon>
        <taxon>Saprospirales</taxon>
        <taxon>Saprospiraceae</taxon>
        <taxon>Candidatus Opimibacter</taxon>
    </lineage>
</organism>
<dbReference type="AlphaFoldDB" id="A0A9D7STL9"/>
<accession>A0A9D7STL9</accession>
<dbReference type="InterPro" id="IPR028081">
    <property type="entry name" value="Leu-bd"/>
</dbReference>
<keyword evidence="2" id="KW-0732">Signal</keyword>
<proteinExistence type="inferred from homology"/>
<gene>
    <name evidence="4" type="ORF">IPP15_03660</name>
</gene>
<reference evidence="4 5" key="1">
    <citation type="submission" date="2020-10" db="EMBL/GenBank/DDBJ databases">
        <title>Connecting structure to function with the recovery of over 1000 high-quality activated sludge metagenome-assembled genomes encoding full-length rRNA genes using long-read sequencing.</title>
        <authorList>
            <person name="Singleton C.M."/>
            <person name="Petriglieri F."/>
            <person name="Kristensen J.M."/>
            <person name="Kirkegaard R.H."/>
            <person name="Michaelsen T.Y."/>
            <person name="Andersen M.H."/>
            <person name="Karst S.M."/>
            <person name="Dueholm M.S."/>
            <person name="Nielsen P.H."/>
            <person name="Albertsen M."/>
        </authorList>
    </citation>
    <scope>NUCLEOTIDE SEQUENCE [LARGE SCALE GENOMIC DNA]</scope>
    <source>
        <strain evidence="4">Ribe_18-Q3-R11-54_MAXAC.273</strain>
    </source>
</reference>
<protein>
    <submittedName>
        <fullName evidence="4">ABC transporter substrate-binding protein</fullName>
    </submittedName>
</protein>
<evidence type="ECO:0000256" key="1">
    <source>
        <dbReference type="ARBA" id="ARBA00010062"/>
    </source>
</evidence>
<evidence type="ECO:0000313" key="5">
    <source>
        <dbReference type="Proteomes" id="UP000808337"/>
    </source>
</evidence>
<evidence type="ECO:0000313" key="4">
    <source>
        <dbReference type="EMBL" id="MBK9981515.1"/>
    </source>
</evidence>
<name>A0A9D7STL9_9BACT</name>
<comment type="similarity">
    <text evidence="1">Belongs to the leucine-binding protein family.</text>
</comment>
<feature type="domain" description="Leucine-binding protein" evidence="3">
    <location>
        <begin position="131"/>
        <end position="286"/>
    </location>
</feature>
<evidence type="ECO:0000259" key="3">
    <source>
        <dbReference type="Pfam" id="PF13458"/>
    </source>
</evidence>
<comment type="caution">
    <text evidence="4">The sequence shown here is derived from an EMBL/GenBank/DDBJ whole genome shotgun (WGS) entry which is preliminary data.</text>
</comment>
<dbReference type="Gene3D" id="3.40.50.2300">
    <property type="match status" value="2"/>
</dbReference>
<dbReference type="EMBL" id="JADKGY010000001">
    <property type="protein sequence ID" value="MBK9981515.1"/>
    <property type="molecule type" value="Genomic_DNA"/>
</dbReference>
<evidence type="ECO:0000256" key="2">
    <source>
        <dbReference type="ARBA" id="ARBA00022729"/>
    </source>
</evidence>
<sequence length="461" mass="52620">MTSVQNHLLRLNGSRIVFSCLIVISLFACSPSKHIKKTEPPVTPKTEDKVKVYDPATGTYILVPRDAVKVDTIKWSEDPTPPIITDKDIKVDHPDEKIKYDISLLVPFNTDQYLFGDQLDAKLGRFLQYYAGMKIAAAEFVDLGYPVTVHAFDTKNSMTELTTILKEYSVKNSDVIVGPYEKENLEEVASFGLQHDKIVVSPWLPAFNTEKENPYFIQVVPGLSTHAEAIMSFIGDEMKGKKVYLVARNIPAEINRLQLFKKNLNVKTEDLIIDDASVELQKTNLSKLLVEEGTIFILPYYSRSDETFVNSFMRKLHADKELKEVIVFGLPQWTSFNNLNPNYMESLSLHISSTTFVDVDHPFYHDFRERFYNEFHTLPDQQAFIGYDLLHWLGKTLAQDGPKGLIGHSSSVDFGLASGFDLKPVFKTDTMKVSEMKTPLYYENSRVRILKYVNQDFTLVR</sequence>
<dbReference type="Proteomes" id="UP000808337">
    <property type="component" value="Unassembled WGS sequence"/>
</dbReference>
<dbReference type="SUPFAM" id="SSF53822">
    <property type="entry name" value="Periplasmic binding protein-like I"/>
    <property type="match status" value="1"/>
</dbReference>